<evidence type="ECO:0000256" key="6">
    <source>
        <dbReference type="ARBA" id="ARBA00012257"/>
    </source>
</evidence>
<evidence type="ECO:0000313" key="14">
    <source>
        <dbReference type="EMBL" id="KAF6036901.1"/>
    </source>
</evidence>
<dbReference type="FunFam" id="1.10.3330.10:FF:000001">
    <property type="entry name" value="2-oxo-4-hydroxy-4-carboxy-5-ureidoimidazoline decarboxylase"/>
    <property type="match status" value="1"/>
</dbReference>
<comment type="catalytic activity">
    <reaction evidence="1">
        <text>5-hydroxy-2-oxo-4-ureido-2,5-dihydro-1H-imidazole-5-carboxylate + H(+) = (S)-allantoin + CO2</text>
        <dbReference type="Rhea" id="RHEA:26301"/>
        <dbReference type="ChEBI" id="CHEBI:15378"/>
        <dbReference type="ChEBI" id="CHEBI:15678"/>
        <dbReference type="ChEBI" id="CHEBI:16526"/>
        <dbReference type="ChEBI" id="CHEBI:58639"/>
        <dbReference type="EC" id="4.1.1.97"/>
    </reaction>
</comment>
<dbReference type="InterPro" id="IPR036778">
    <property type="entry name" value="OHCU_decarboxylase_sf"/>
</dbReference>
<name>A0A7J7KG85_BUGNE</name>
<dbReference type="Gene3D" id="1.10.3330.10">
    <property type="entry name" value="Oxo-4-hydroxy-4-carboxy-5-ureidoimidazoline decarboxylase"/>
    <property type="match status" value="1"/>
</dbReference>
<organism evidence="14 15">
    <name type="scientific">Bugula neritina</name>
    <name type="common">Brown bryozoan</name>
    <name type="synonym">Sertularia neritina</name>
    <dbReference type="NCBI Taxonomy" id="10212"/>
    <lineage>
        <taxon>Eukaryota</taxon>
        <taxon>Metazoa</taxon>
        <taxon>Spiralia</taxon>
        <taxon>Lophotrochozoa</taxon>
        <taxon>Bryozoa</taxon>
        <taxon>Gymnolaemata</taxon>
        <taxon>Cheilostomatida</taxon>
        <taxon>Flustrina</taxon>
        <taxon>Buguloidea</taxon>
        <taxon>Bugulidae</taxon>
        <taxon>Bugula</taxon>
    </lineage>
</organism>
<dbReference type="NCBIfam" id="TIGR03164">
    <property type="entry name" value="UHCUDC"/>
    <property type="match status" value="1"/>
</dbReference>
<dbReference type="EC" id="4.1.1.97" evidence="6"/>
<dbReference type="SUPFAM" id="SSF158694">
    <property type="entry name" value="UraD-Like"/>
    <property type="match status" value="1"/>
</dbReference>
<dbReference type="PANTHER" id="PTHR43466:SF1">
    <property type="entry name" value="2-OXO-4-HYDROXY-4-CARBOXY-5-UREIDOIMIDAZOLINE DECARBOXYLASE-RELATED"/>
    <property type="match status" value="1"/>
</dbReference>
<evidence type="ECO:0000256" key="3">
    <source>
        <dbReference type="ARBA" id="ARBA00004275"/>
    </source>
</evidence>
<dbReference type="InterPro" id="IPR017580">
    <property type="entry name" value="OHCU_decarboxylase-1"/>
</dbReference>
<dbReference type="OrthoDB" id="9970124at2759"/>
<dbReference type="AlphaFoldDB" id="A0A7J7KG85"/>
<dbReference type="EMBL" id="VXIV02000649">
    <property type="protein sequence ID" value="KAF6036901.1"/>
    <property type="molecule type" value="Genomic_DNA"/>
</dbReference>
<comment type="pathway">
    <text evidence="4">Purine metabolism; urate degradation; (S)-allantoin from urate: step 3/3.</text>
</comment>
<comment type="function">
    <text evidence="2">Catalyzes the stereoselective decarboxylation of 2-oxo-4-hydroxy-4-carboxy-5-ureidoimidazoline (OHCU) to (S)-allantoin.</text>
</comment>
<keyword evidence="10" id="KW-0456">Lyase</keyword>
<evidence type="ECO:0000256" key="2">
    <source>
        <dbReference type="ARBA" id="ARBA00002506"/>
    </source>
</evidence>
<evidence type="ECO:0000256" key="12">
    <source>
        <dbReference type="ARBA" id="ARBA00032116"/>
    </source>
</evidence>
<accession>A0A7J7KG85</accession>
<keyword evidence="8" id="KW-0210">Decarboxylase</keyword>
<evidence type="ECO:0000256" key="5">
    <source>
        <dbReference type="ARBA" id="ARBA00005793"/>
    </source>
</evidence>
<evidence type="ECO:0000256" key="1">
    <source>
        <dbReference type="ARBA" id="ARBA00001163"/>
    </source>
</evidence>
<evidence type="ECO:0000256" key="9">
    <source>
        <dbReference type="ARBA" id="ARBA00023140"/>
    </source>
</evidence>
<evidence type="ECO:0000256" key="10">
    <source>
        <dbReference type="ARBA" id="ARBA00023239"/>
    </source>
</evidence>
<dbReference type="GO" id="GO:0000255">
    <property type="term" value="P:allantoin metabolic process"/>
    <property type="evidence" value="ECO:0007669"/>
    <property type="project" value="InterPro"/>
</dbReference>
<evidence type="ECO:0000256" key="7">
    <source>
        <dbReference type="ARBA" id="ARBA00022631"/>
    </source>
</evidence>
<dbReference type="GO" id="GO:0005777">
    <property type="term" value="C:peroxisome"/>
    <property type="evidence" value="ECO:0007669"/>
    <property type="project" value="UniProtKB-SubCell"/>
</dbReference>
<feature type="domain" description="Oxo-4-hydroxy-4-carboxy-5-ureidoimidazoline decarboxylase" evidence="13">
    <location>
        <begin position="46"/>
        <end position="201"/>
    </location>
</feature>
<proteinExistence type="inferred from homology"/>
<sequence length="211" mass="23717">MNIIIFIVLMTVTCWLRLCLYHFKFAGSFSLSKRNKIKKMLISEVNALGFEEFIKIFGNVVEMCPLVAAAVWSNLPFQDLESLQNSIETFVDQLPLAGKAGILRCHPDLAGRLAAADQLTDESKLEQKAAGLDDLTPSEKFQMDSLNTRYKDKFGFPFVICARENKKDAILKGLAQRLNNDKDQEIHTGVAEVKKICWLRLTSIVSTKSSL</sequence>
<dbReference type="Proteomes" id="UP000593567">
    <property type="component" value="Unassembled WGS sequence"/>
</dbReference>
<comment type="caution">
    <text evidence="14">The sequence shown here is derived from an EMBL/GenBank/DDBJ whole genome shotgun (WGS) entry which is preliminary data.</text>
</comment>
<dbReference type="Pfam" id="PF09349">
    <property type="entry name" value="OHCU_decarbox"/>
    <property type="match status" value="1"/>
</dbReference>
<dbReference type="GO" id="GO:0006144">
    <property type="term" value="P:purine nucleobase metabolic process"/>
    <property type="evidence" value="ECO:0007669"/>
    <property type="project" value="UniProtKB-KW"/>
</dbReference>
<keyword evidence="9" id="KW-0576">Peroxisome</keyword>
<keyword evidence="7" id="KW-0659">Purine metabolism</keyword>
<dbReference type="UniPathway" id="UPA00394">
    <property type="reaction ID" value="UER00652"/>
</dbReference>
<comment type="subcellular location">
    <subcellularLocation>
        <location evidence="3">Peroxisome</location>
    </subcellularLocation>
</comment>
<dbReference type="GO" id="GO:0019628">
    <property type="term" value="P:urate catabolic process"/>
    <property type="evidence" value="ECO:0007669"/>
    <property type="project" value="UniProtKB-UniPathway"/>
</dbReference>
<protein>
    <recommendedName>
        <fullName evidence="6">2-oxo-4-hydroxy-4-carboxy-5-ureidoimidazoline decarboxylase</fullName>
        <ecNumber evidence="6">4.1.1.97</ecNumber>
    </recommendedName>
    <alternativeName>
        <fullName evidence="12">Parahox neighbor</fullName>
    </alternativeName>
    <alternativeName>
        <fullName evidence="11">Ureidoimidazoline (2-oxo-4-hydroxy-4-carboxy-5-) decarboxylase</fullName>
    </alternativeName>
</protein>
<gene>
    <name evidence="14" type="ORF">EB796_004779</name>
</gene>
<dbReference type="PANTHER" id="PTHR43466">
    <property type="entry name" value="2-OXO-4-HYDROXY-4-CARBOXY-5-UREIDOIMIDAZOLINE DECARBOXYLASE-RELATED"/>
    <property type="match status" value="1"/>
</dbReference>
<evidence type="ECO:0000256" key="8">
    <source>
        <dbReference type="ARBA" id="ARBA00022793"/>
    </source>
</evidence>
<evidence type="ECO:0000313" key="15">
    <source>
        <dbReference type="Proteomes" id="UP000593567"/>
    </source>
</evidence>
<evidence type="ECO:0000256" key="11">
    <source>
        <dbReference type="ARBA" id="ARBA00030624"/>
    </source>
</evidence>
<keyword evidence="15" id="KW-1185">Reference proteome</keyword>
<reference evidence="14" key="1">
    <citation type="submission" date="2020-06" db="EMBL/GenBank/DDBJ databases">
        <title>Draft genome of Bugula neritina, a colonial animal packing powerful symbionts and potential medicines.</title>
        <authorList>
            <person name="Rayko M."/>
        </authorList>
    </citation>
    <scope>NUCLEOTIDE SEQUENCE [LARGE SCALE GENOMIC DNA]</scope>
    <source>
        <strain evidence="14">Kwan_BN1</strain>
    </source>
</reference>
<evidence type="ECO:0000256" key="4">
    <source>
        <dbReference type="ARBA" id="ARBA00004754"/>
    </source>
</evidence>
<evidence type="ECO:0000259" key="13">
    <source>
        <dbReference type="Pfam" id="PF09349"/>
    </source>
</evidence>
<comment type="similarity">
    <text evidence="5">Belongs to the OHCU decarboxylase family.</text>
</comment>
<dbReference type="GO" id="GO:0051997">
    <property type="term" value="F:2-oxo-4-hydroxy-4-carboxy-5-ureidoimidazoline decarboxylase activity"/>
    <property type="evidence" value="ECO:0007669"/>
    <property type="project" value="UniProtKB-EC"/>
</dbReference>
<dbReference type="InterPro" id="IPR018020">
    <property type="entry name" value="OHCU_decarboxylase"/>
</dbReference>